<organism evidence="3 5">
    <name type="scientific">Bosea thiooxidans</name>
    <dbReference type="NCBI Taxonomy" id="53254"/>
    <lineage>
        <taxon>Bacteria</taxon>
        <taxon>Pseudomonadati</taxon>
        <taxon>Pseudomonadota</taxon>
        <taxon>Alphaproteobacteria</taxon>
        <taxon>Hyphomicrobiales</taxon>
        <taxon>Boseaceae</taxon>
        <taxon>Bosea</taxon>
    </lineage>
</organism>
<dbReference type="EMBL" id="FUYX01000001">
    <property type="protein sequence ID" value="SKB39521.1"/>
    <property type="molecule type" value="Genomic_DNA"/>
</dbReference>
<feature type="coiled-coil region" evidence="1">
    <location>
        <begin position="288"/>
        <end position="382"/>
    </location>
</feature>
<accession>A0A0Q3PHN1</accession>
<evidence type="ECO:0000313" key="3">
    <source>
        <dbReference type="EMBL" id="KQK29262.1"/>
    </source>
</evidence>
<proteinExistence type="predicted"/>
<sequence length="415" mass="45099">MIEAAMLFALGFLCAGLLALAAVPALSRRADRLARKRAEAAFPLSLAEIAADRDHLRAELALRMRATEQEAERGFAAKAGAMQELGRRDMTIGRLERESAERSARIATLEDELAATRRDRDETRTSLEQERAGHGETAATLDKRLADLASLEQNLAETRQALSGTGADLSARNDELGRERETVGRIEALLVEREQELATLRSEHERLRVAQVEDRTQIMILQAKRDELAGRLAASEERLAELDAGLKKMTAERDGERVRAGAFDARAAQAEAGLAAADARAGTAAVAAGQLEARLLQAQADHAAVQDKAQSLEQALAAAQAELAELRRANKEEIVVLQNAQRERESQVEMLRAELRTLEGALSQAREDRDQLLDEMSGLRRAAAGAGGSNAALRQEITRLADRLMSLAPSREAAE</sequence>
<dbReference type="Proteomes" id="UP000190130">
    <property type="component" value="Unassembled WGS sequence"/>
</dbReference>
<dbReference type="EMBL" id="LMAR01000051">
    <property type="protein sequence ID" value="KQK29262.1"/>
    <property type="molecule type" value="Genomic_DNA"/>
</dbReference>
<protein>
    <submittedName>
        <fullName evidence="3">Uncharacterized protein</fullName>
    </submittedName>
</protein>
<evidence type="ECO:0000256" key="2">
    <source>
        <dbReference type="SAM" id="MobiDB-lite"/>
    </source>
</evidence>
<dbReference type="AlphaFoldDB" id="A0A0Q3PHN1"/>
<evidence type="ECO:0000313" key="5">
    <source>
        <dbReference type="Proteomes" id="UP000051562"/>
    </source>
</evidence>
<gene>
    <name evidence="3" type="ORF">ARD30_18690</name>
    <name evidence="4" type="ORF">SAMN05660750_00546</name>
</gene>
<feature type="region of interest" description="Disordered" evidence="2">
    <location>
        <begin position="114"/>
        <end position="136"/>
    </location>
</feature>
<dbReference type="OrthoDB" id="7826912at2"/>
<feature type="coiled-coil region" evidence="1">
    <location>
        <begin position="190"/>
        <end position="252"/>
    </location>
</feature>
<dbReference type="STRING" id="53254.SAMN05660750_00546"/>
<dbReference type="Proteomes" id="UP000051562">
    <property type="component" value="Unassembled WGS sequence"/>
</dbReference>
<evidence type="ECO:0000313" key="6">
    <source>
        <dbReference type="Proteomes" id="UP000190130"/>
    </source>
</evidence>
<keyword evidence="5" id="KW-1185">Reference proteome</keyword>
<reference evidence="3 5" key="1">
    <citation type="submission" date="2015-10" db="EMBL/GenBank/DDBJ databases">
        <title>Draft genome of Bosea thiooxidans.</title>
        <authorList>
            <person name="Wang X."/>
        </authorList>
    </citation>
    <scope>NUCLEOTIDE SEQUENCE [LARGE SCALE GENOMIC DNA]</scope>
    <source>
        <strain evidence="3 5">CGMCC 9174</strain>
    </source>
</reference>
<evidence type="ECO:0000313" key="4">
    <source>
        <dbReference type="EMBL" id="SKB39521.1"/>
    </source>
</evidence>
<evidence type="ECO:0000256" key="1">
    <source>
        <dbReference type="SAM" id="Coils"/>
    </source>
</evidence>
<dbReference type="RefSeq" id="WP_055729430.1">
    <property type="nucleotide sequence ID" value="NZ_FUYX01000001.1"/>
</dbReference>
<keyword evidence="1" id="KW-0175">Coiled coil</keyword>
<feature type="compositionally biased region" description="Basic and acidic residues" evidence="2">
    <location>
        <begin position="114"/>
        <end position="134"/>
    </location>
</feature>
<name>A0A0Q3PHN1_9HYPH</name>
<reference evidence="4 6" key="2">
    <citation type="submission" date="2017-02" db="EMBL/GenBank/DDBJ databases">
        <authorList>
            <person name="Peterson S.W."/>
        </authorList>
    </citation>
    <scope>NUCLEOTIDE SEQUENCE [LARGE SCALE GENOMIC DNA]</scope>
    <source>
        <strain evidence="4 6">DSM 9653</strain>
    </source>
</reference>